<dbReference type="EMBL" id="JAKOGI010003250">
    <property type="protein sequence ID" value="KAJ8420656.1"/>
    <property type="molecule type" value="Genomic_DNA"/>
</dbReference>
<comment type="caution">
    <text evidence="2">The sequence shown here is derived from an EMBL/GenBank/DDBJ whole genome shotgun (WGS) entry which is preliminary data.</text>
</comment>
<feature type="region of interest" description="Disordered" evidence="1">
    <location>
        <begin position="15"/>
        <end position="81"/>
    </location>
</feature>
<evidence type="ECO:0000256" key="1">
    <source>
        <dbReference type="SAM" id="MobiDB-lite"/>
    </source>
</evidence>
<feature type="compositionally biased region" description="Basic and acidic residues" evidence="1">
    <location>
        <begin position="233"/>
        <end position="252"/>
    </location>
</feature>
<feature type="compositionally biased region" description="Polar residues" evidence="1">
    <location>
        <begin position="189"/>
        <end position="212"/>
    </location>
</feature>
<organism evidence="2 3">
    <name type="scientific">Carnegiea gigantea</name>
    <dbReference type="NCBI Taxonomy" id="171969"/>
    <lineage>
        <taxon>Eukaryota</taxon>
        <taxon>Viridiplantae</taxon>
        <taxon>Streptophyta</taxon>
        <taxon>Embryophyta</taxon>
        <taxon>Tracheophyta</taxon>
        <taxon>Spermatophyta</taxon>
        <taxon>Magnoliopsida</taxon>
        <taxon>eudicotyledons</taxon>
        <taxon>Gunneridae</taxon>
        <taxon>Pentapetalae</taxon>
        <taxon>Caryophyllales</taxon>
        <taxon>Cactineae</taxon>
        <taxon>Cactaceae</taxon>
        <taxon>Cactoideae</taxon>
        <taxon>Echinocereeae</taxon>
        <taxon>Carnegiea</taxon>
    </lineage>
</organism>
<accession>A0A9Q1GHC2</accession>
<feature type="region of interest" description="Disordered" evidence="1">
    <location>
        <begin position="161"/>
        <end position="272"/>
    </location>
</feature>
<feature type="compositionally biased region" description="Basic and acidic residues" evidence="1">
    <location>
        <begin position="161"/>
        <end position="177"/>
    </location>
</feature>
<gene>
    <name evidence="2" type="ORF">Cgig2_021601</name>
</gene>
<feature type="compositionally biased region" description="Basic and acidic residues" evidence="1">
    <location>
        <begin position="29"/>
        <end position="79"/>
    </location>
</feature>
<evidence type="ECO:0000313" key="3">
    <source>
        <dbReference type="Proteomes" id="UP001153076"/>
    </source>
</evidence>
<dbReference type="Proteomes" id="UP001153076">
    <property type="component" value="Unassembled WGS sequence"/>
</dbReference>
<dbReference type="AlphaFoldDB" id="A0A9Q1GHC2"/>
<protein>
    <submittedName>
        <fullName evidence="2">Uncharacterized protein</fullName>
    </submittedName>
</protein>
<name>A0A9Q1GHC2_9CARY</name>
<sequence length="319" mass="35707">MKTSTLKGMLHMIVEDNKKTHKQITTKKAPHDGEARQKSAKKCEHKEKNLLKAPTKLENKEKREKAGQQKKYNLKEKPVDNGQSKMMQQLSNAVVQKGHLSDVEPSNSSDLHNAHMDFQNLQLIQKANNDLCAPLFSPTVPLENPDRDILVSDASIIVEKDEHHEDQLRSVTKKDHSMPSYSLGLGLSQPDSQSPVPQNTSMLDPSTATVNENDGIEDDDDSPPFRIPLSAKKPYEKKPKEGDEPAFKKGEVASKGLKMPVQSKQGSSSRSCHKMHKVVKAKLLTKLDSELFQNKLTISDEPCLTVAAIRRLLRLLWSL</sequence>
<proteinExistence type="predicted"/>
<reference evidence="2" key="1">
    <citation type="submission" date="2022-04" db="EMBL/GenBank/DDBJ databases">
        <title>Carnegiea gigantea Genome sequencing and assembly v2.</title>
        <authorList>
            <person name="Copetti D."/>
            <person name="Sanderson M.J."/>
            <person name="Burquez A."/>
            <person name="Wojciechowski M.F."/>
        </authorList>
    </citation>
    <scope>NUCLEOTIDE SEQUENCE</scope>
    <source>
        <strain evidence="2">SGP5-SGP5p</strain>
        <tissue evidence="2">Aerial part</tissue>
    </source>
</reference>
<evidence type="ECO:0000313" key="2">
    <source>
        <dbReference type="EMBL" id="KAJ8420656.1"/>
    </source>
</evidence>
<keyword evidence="3" id="KW-1185">Reference proteome</keyword>